<feature type="signal peptide" evidence="2">
    <location>
        <begin position="1"/>
        <end position="20"/>
    </location>
</feature>
<feature type="compositionally biased region" description="Low complexity" evidence="1">
    <location>
        <begin position="123"/>
        <end position="158"/>
    </location>
</feature>
<feature type="chain" id="PRO_5040127270" evidence="2">
    <location>
        <begin position="21"/>
        <end position="431"/>
    </location>
</feature>
<name>A0A9N9WZ37_9DIPT</name>
<accession>A0A9N9WZ37</accession>
<feature type="compositionally biased region" description="Polar residues" evidence="1">
    <location>
        <begin position="421"/>
        <end position="431"/>
    </location>
</feature>
<protein>
    <submittedName>
        <fullName evidence="3">Uncharacterized protein</fullName>
    </submittedName>
</protein>
<proteinExistence type="predicted"/>
<reference evidence="3" key="2">
    <citation type="submission" date="2022-10" db="EMBL/GenBank/DDBJ databases">
        <authorList>
            <consortium name="ENA_rothamsted_submissions"/>
            <consortium name="culmorum"/>
            <person name="King R."/>
        </authorList>
    </citation>
    <scope>NUCLEOTIDE SEQUENCE</scope>
</reference>
<keyword evidence="2" id="KW-0732">Signal</keyword>
<reference evidence="3" key="1">
    <citation type="submission" date="2022-01" db="EMBL/GenBank/DDBJ databases">
        <authorList>
            <person name="King R."/>
        </authorList>
    </citation>
    <scope>NUCLEOTIDE SEQUENCE</scope>
</reference>
<gene>
    <name evidence="3" type="ORF">CHIRRI_LOCUS14666</name>
</gene>
<evidence type="ECO:0000256" key="2">
    <source>
        <dbReference type="SAM" id="SignalP"/>
    </source>
</evidence>
<evidence type="ECO:0000313" key="3">
    <source>
        <dbReference type="EMBL" id="CAG9811859.1"/>
    </source>
</evidence>
<feature type="region of interest" description="Disordered" evidence="1">
    <location>
        <begin position="119"/>
        <end position="160"/>
    </location>
</feature>
<dbReference type="Proteomes" id="UP001153620">
    <property type="component" value="Chromosome 4"/>
</dbReference>
<dbReference type="EMBL" id="OU895880">
    <property type="protein sequence ID" value="CAG9811859.1"/>
    <property type="molecule type" value="Genomic_DNA"/>
</dbReference>
<evidence type="ECO:0000256" key="1">
    <source>
        <dbReference type="SAM" id="MobiDB-lite"/>
    </source>
</evidence>
<sequence>MNKSSIILLILLITTLLCNGYEYPKPKLIFNSEDLSPTLTNRKIVRGVFFYTYDDNYDGREVEMHELNPETFNKLISSKDYIKAPTALKSTFDLIAFFDGRCETSINCERIQQDCRSTPLPRTTISKTTASTSSSTTTTKSTTTKHLTTKTSQQTTTTPWPSNYELQKEVSNIFLDFAPQLTEPHLIEIMTALKNMNTYTQYWTASQVDEISSRNSLIVQSEMLKQNTSGTASVMRFSDEIKQHMINYTKEINPNMSLEEILGMISIVEEIGTATMRYLTFDQYKGLRGPVVSAFANNTVINGFVSTTKAPTTTTSSTTTTTKKLTIPTSSTVKKLTTKSPTTLTVATTTQKPASTTKTYIPPPGSSRKPYTHWAGTYRQYSGYYSFGYTWKPFTGGYSWRSRRYTSGTTTTTQRYGQKGLDNTFNPLRNK</sequence>
<dbReference type="AlphaFoldDB" id="A0A9N9WZ37"/>
<feature type="region of interest" description="Disordered" evidence="1">
    <location>
        <begin position="408"/>
        <end position="431"/>
    </location>
</feature>
<organism evidence="3 4">
    <name type="scientific">Chironomus riparius</name>
    <dbReference type="NCBI Taxonomy" id="315576"/>
    <lineage>
        <taxon>Eukaryota</taxon>
        <taxon>Metazoa</taxon>
        <taxon>Ecdysozoa</taxon>
        <taxon>Arthropoda</taxon>
        <taxon>Hexapoda</taxon>
        <taxon>Insecta</taxon>
        <taxon>Pterygota</taxon>
        <taxon>Neoptera</taxon>
        <taxon>Endopterygota</taxon>
        <taxon>Diptera</taxon>
        <taxon>Nematocera</taxon>
        <taxon>Chironomoidea</taxon>
        <taxon>Chironomidae</taxon>
        <taxon>Chironominae</taxon>
        <taxon>Chironomus</taxon>
    </lineage>
</organism>
<keyword evidence="4" id="KW-1185">Reference proteome</keyword>
<evidence type="ECO:0000313" key="4">
    <source>
        <dbReference type="Proteomes" id="UP001153620"/>
    </source>
</evidence>
<feature type="compositionally biased region" description="Low complexity" evidence="1">
    <location>
        <begin position="408"/>
        <end position="417"/>
    </location>
</feature>